<dbReference type="Gene3D" id="3.10.450.310">
    <property type="match status" value="1"/>
</dbReference>
<protein>
    <recommendedName>
        <fullName evidence="2">Regulatory protein YycH domain-containing protein</fullName>
    </recommendedName>
</protein>
<reference evidence="3" key="1">
    <citation type="journal article" date="2014" name="Int. J. Syst. Evol. Microbiol.">
        <title>Complete genome sequence of Corynebacterium casei LMG S-19264T (=DSM 44701T), isolated from a smear-ripened cheese.</title>
        <authorList>
            <consortium name="US DOE Joint Genome Institute (JGI-PGF)"/>
            <person name="Walter F."/>
            <person name="Albersmeier A."/>
            <person name="Kalinowski J."/>
            <person name="Ruckert C."/>
        </authorList>
    </citation>
    <scope>NUCLEOTIDE SEQUENCE</scope>
    <source>
        <strain evidence="3">JCM 12580</strain>
    </source>
</reference>
<dbReference type="EMBL" id="BMNQ01000008">
    <property type="protein sequence ID" value="GGJ89766.1"/>
    <property type="molecule type" value="Genomic_DNA"/>
</dbReference>
<dbReference type="Pfam" id="PF07435">
    <property type="entry name" value="YycH"/>
    <property type="match status" value="1"/>
</dbReference>
<feature type="transmembrane region" description="Helical" evidence="1">
    <location>
        <begin position="9"/>
        <end position="28"/>
    </location>
</feature>
<dbReference type="Gene3D" id="3.30.310.160">
    <property type="entry name" value="YycH protein, domain 2"/>
    <property type="match status" value="1"/>
</dbReference>
<evidence type="ECO:0000259" key="2">
    <source>
        <dbReference type="Pfam" id="PF07435"/>
    </source>
</evidence>
<feature type="domain" description="Regulatory protein YycH" evidence="2">
    <location>
        <begin position="4"/>
        <end position="427"/>
    </location>
</feature>
<organism evidence="3 4">
    <name type="scientific">Lentibacillus kapialis</name>
    <dbReference type="NCBI Taxonomy" id="340214"/>
    <lineage>
        <taxon>Bacteria</taxon>
        <taxon>Bacillati</taxon>
        <taxon>Bacillota</taxon>
        <taxon>Bacilli</taxon>
        <taxon>Bacillales</taxon>
        <taxon>Bacillaceae</taxon>
        <taxon>Lentibacillus</taxon>
    </lineage>
</organism>
<gene>
    <name evidence="3" type="ORF">GCM10007063_10530</name>
</gene>
<reference evidence="3" key="2">
    <citation type="submission" date="2020-09" db="EMBL/GenBank/DDBJ databases">
        <authorList>
            <person name="Sun Q."/>
            <person name="Ohkuma M."/>
        </authorList>
    </citation>
    <scope>NUCLEOTIDE SEQUENCE</scope>
    <source>
        <strain evidence="3">JCM 12580</strain>
    </source>
</reference>
<name>A0A917PSE3_9BACI</name>
<dbReference type="InterPro" id="IPR009996">
    <property type="entry name" value="YycH"/>
</dbReference>
<evidence type="ECO:0000313" key="3">
    <source>
        <dbReference type="EMBL" id="GGJ89766.1"/>
    </source>
</evidence>
<keyword evidence="1" id="KW-0812">Transmembrane</keyword>
<dbReference type="RefSeq" id="WP_188632038.1">
    <property type="nucleotide sequence ID" value="NZ_BMNQ01000008.1"/>
</dbReference>
<sequence>MQLETVKSFILWVLVGISFVLSFALWSYRPNFEELPQNVVEESTSLGGSEKSIKELIEPDSIIFENDNTYYGFSNPADRNSLYQDMHKWSLYEFRTSSANGTPSGKYRVEVIFPEVVPMELADDLFTFNGDINMPGWGFKRLFFTFNQDTKTMNVTFLSDDGNKQAMATVNNSEKYAQLWEYLTTFEGLSKYIRTEGAEGSIYVPGNQQSISSKSIAVEKIDPKLMVDTLFTDPDIVRRNRVNENEIYFTDSARGIMRVYTNRRTVEFQNPLQSSYEQMEPAELIDKSRLNINDHQGWTDEYNLMAVNTNASNNKVRYQMYYEGYPIFGSNYSSVIEQQYRETELHQYNRPLFRLVNYLGGDEATKLISGARVIDKLSSSSSYHMDQVYDIKVGYCLTYKSDADAVMLEPAWFMDYNGSWQKIDFSNLSPQQEGGN</sequence>
<proteinExistence type="predicted"/>
<accession>A0A917PSE3</accession>
<keyword evidence="1" id="KW-0472">Membrane</keyword>
<dbReference type="AlphaFoldDB" id="A0A917PSE3"/>
<dbReference type="InterPro" id="IPR042274">
    <property type="entry name" value="YycH/YycI_2"/>
</dbReference>
<evidence type="ECO:0000313" key="4">
    <source>
        <dbReference type="Proteomes" id="UP000658382"/>
    </source>
</evidence>
<dbReference type="CDD" id="cd15787">
    <property type="entry name" value="YycH_N"/>
    <property type="match status" value="1"/>
</dbReference>
<comment type="caution">
    <text evidence="3">The sequence shown here is derived from an EMBL/GenBank/DDBJ whole genome shotgun (WGS) entry which is preliminary data.</text>
</comment>
<evidence type="ECO:0000256" key="1">
    <source>
        <dbReference type="SAM" id="Phobius"/>
    </source>
</evidence>
<dbReference type="Proteomes" id="UP000658382">
    <property type="component" value="Unassembled WGS sequence"/>
</dbReference>
<keyword evidence="1" id="KW-1133">Transmembrane helix</keyword>
<keyword evidence="4" id="KW-1185">Reference proteome</keyword>